<dbReference type="GO" id="GO:0008270">
    <property type="term" value="F:zinc ion binding"/>
    <property type="evidence" value="ECO:0007669"/>
    <property type="project" value="InterPro"/>
</dbReference>
<evidence type="ECO:0000313" key="7">
    <source>
        <dbReference type="Proteomes" id="UP000282483"/>
    </source>
</evidence>
<evidence type="ECO:0000256" key="2">
    <source>
        <dbReference type="ARBA" id="ARBA00022723"/>
    </source>
</evidence>
<dbReference type="GO" id="GO:0055086">
    <property type="term" value="P:nucleobase-containing small molecule metabolic process"/>
    <property type="evidence" value="ECO:0007669"/>
    <property type="project" value="UniProtKB-ARBA"/>
</dbReference>
<dbReference type="NCBIfam" id="NF004064">
    <property type="entry name" value="PRK05578.1"/>
    <property type="match status" value="1"/>
</dbReference>
<dbReference type="SUPFAM" id="SSF53927">
    <property type="entry name" value="Cytidine deaminase-like"/>
    <property type="match status" value="1"/>
</dbReference>
<dbReference type="PROSITE" id="PS51747">
    <property type="entry name" value="CYT_DCMP_DEAMINASES_2"/>
    <property type="match status" value="1"/>
</dbReference>
<dbReference type="GO" id="GO:0072527">
    <property type="term" value="P:pyrimidine-containing compound metabolic process"/>
    <property type="evidence" value="ECO:0007669"/>
    <property type="project" value="UniProtKB-ARBA"/>
</dbReference>
<dbReference type="PANTHER" id="PTHR11644:SF2">
    <property type="entry name" value="CYTIDINE DEAMINASE"/>
    <property type="match status" value="1"/>
</dbReference>
<dbReference type="InterPro" id="IPR016193">
    <property type="entry name" value="Cytidine_deaminase-like"/>
</dbReference>
<proteinExistence type="inferred from homology"/>
<dbReference type="EMBL" id="AP018005">
    <property type="protein sequence ID" value="BBB14979.1"/>
    <property type="molecule type" value="Genomic_DNA"/>
</dbReference>
<organism evidence="6 7">
    <name type="scientific">Candidatus Rickettsiella viridis</name>
    <dbReference type="NCBI Taxonomy" id="676208"/>
    <lineage>
        <taxon>Bacteria</taxon>
        <taxon>Pseudomonadati</taxon>
        <taxon>Pseudomonadota</taxon>
        <taxon>Gammaproteobacteria</taxon>
        <taxon>Legionellales</taxon>
        <taxon>Coxiellaceae</taxon>
        <taxon>Rickettsiella</taxon>
    </lineage>
</organism>
<dbReference type="GO" id="GO:0005829">
    <property type="term" value="C:cytosol"/>
    <property type="evidence" value="ECO:0007669"/>
    <property type="project" value="TreeGrafter"/>
</dbReference>
<evidence type="ECO:0000256" key="1">
    <source>
        <dbReference type="ARBA" id="ARBA00006576"/>
    </source>
</evidence>
<name>A0A2Z5UTY8_9COXI</name>
<dbReference type="InterPro" id="IPR050202">
    <property type="entry name" value="Cyt/Deoxycyt_deaminase"/>
</dbReference>
<comment type="similarity">
    <text evidence="1">Belongs to the cytidine and deoxycytidylate deaminase family.</text>
</comment>
<evidence type="ECO:0000259" key="5">
    <source>
        <dbReference type="PROSITE" id="PS51747"/>
    </source>
</evidence>
<evidence type="ECO:0000256" key="4">
    <source>
        <dbReference type="ARBA" id="ARBA00022833"/>
    </source>
</evidence>
<dbReference type="Gene3D" id="3.40.140.10">
    <property type="entry name" value="Cytidine Deaminase, domain 2"/>
    <property type="match status" value="1"/>
</dbReference>
<evidence type="ECO:0000256" key="3">
    <source>
        <dbReference type="ARBA" id="ARBA00022801"/>
    </source>
</evidence>
<reference evidence="6 7" key="1">
    <citation type="submission" date="2017-03" db="EMBL/GenBank/DDBJ databases">
        <title>The genome sequence of Candidatus Rickettsiella viridis.</title>
        <authorList>
            <person name="Nikoh N."/>
            <person name="Tsuchida T."/>
            <person name="Yamaguchi K."/>
            <person name="Maeda T."/>
            <person name="Shigenobu S."/>
            <person name="Fukatsu T."/>
        </authorList>
    </citation>
    <scope>NUCLEOTIDE SEQUENCE [LARGE SCALE GENOMIC DNA]</scope>
    <source>
        <strain evidence="6 7">Ap-RA04</strain>
    </source>
</reference>
<evidence type="ECO:0000313" key="6">
    <source>
        <dbReference type="EMBL" id="BBB14979.1"/>
    </source>
</evidence>
<dbReference type="InterPro" id="IPR016192">
    <property type="entry name" value="APOBEC/CMP_deaminase_Zn-bd"/>
</dbReference>
<gene>
    <name evidence="6" type="primary">cdd</name>
    <name evidence="6" type="ORF">RVIR1_04680</name>
</gene>
<dbReference type="OrthoDB" id="9795347at2"/>
<dbReference type="PANTHER" id="PTHR11644">
    <property type="entry name" value="CYTIDINE DEAMINASE"/>
    <property type="match status" value="1"/>
</dbReference>
<dbReference type="RefSeq" id="WP_126322481.1">
    <property type="nucleotide sequence ID" value="NZ_AP018005.1"/>
</dbReference>
<dbReference type="CDD" id="cd01283">
    <property type="entry name" value="cytidine_deaminase"/>
    <property type="match status" value="1"/>
</dbReference>
<dbReference type="InterPro" id="IPR002125">
    <property type="entry name" value="CMP_dCMP_dom"/>
</dbReference>
<dbReference type="AlphaFoldDB" id="A0A2Z5UTY8"/>
<keyword evidence="7" id="KW-1185">Reference proteome</keyword>
<feature type="domain" description="CMP/dCMP-type deaminase" evidence="5">
    <location>
        <begin position="3"/>
        <end position="130"/>
    </location>
</feature>
<protein>
    <submittedName>
        <fullName evidence="6">Cytidine deaminase</fullName>
    </submittedName>
</protein>
<keyword evidence="3" id="KW-0378">Hydrolase</keyword>
<keyword evidence="4" id="KW-0862">Zinc</keyword>
<dbReference type="Proteomes" id="UP000282483">
    <property type="component" value="Chromosome"/>
</dbReference>
<dbReference type="KEGG" id="rvi:RVIR1_04680"/>
<sequence>MKKYIHEMVLLAKEAALNAYVPFCKFNIGACIRTIEGKLFNGCNWENAATPLSQCAETSALSAMLTAGYKNISDIVLVTPKLVCMPCGACRQRLIQFSDSETNFYSYNMDNEQLKAIKLNELLPDKFTWELS</sequence>
<dbReference type="GO" id="GO:0004126">
    <property type="term" value="F:cytidine deaminase activity"/>
    <property type="evidence" value="ECO:0007669"/>
    <property type="project" value="TreeGrafter"/>
</dbReference>
<dbReference type="GO" id="GO:0042802">
    <property type="term" value="F:identical protein binding"/>
    <property type="evidence" value="ECO:0007669"/>
    <property type="project" value="UniProtKB-ARBA"/>
</dbReference>
<keyword evidence="2" id="KW-0479">Metal-binding</keyword>
<dbReference type="PROSITE" id="PS00903">
    <property type="entry name" value="CYT_DCMP_DEAMINASES_1"/>
    <property type="match status" value="1"/>
</dbReference>
<accession>A0A2Z5UTY8</accession>
<dbReference type="Pfam" id="PF00383">
    <property type="entry name" value="dCMP_cyt_deam_1"/>
    <property type="match status" value="1"/>
</dbReference>